<dbReference type="EMBL" id="JAAVVJ010000007">
    <property type="protein sequence ID" value="KAF7218357.1"/>
    <property type="molecule type" value="Genomic_DNA"/>
</dbReference>
<dbReference type="PANTHER" id="PTHR16038:SF4">
    <property type="entry name" value="WD REPEAT-CONTAINING PROTEIN 74"/>
    <property type="match status" value="1"/>
</dbReference>
<dbReference type="GeneID" id="107379878"/>
<dbReference type="GO" id="GO:0016070">
    <property type="term" value="P:RNA metabolic process"/>
    <property type="evidence" value="ECO:0007669"/>
    <property type="project" value="UniProtKB-ARBA"/>
</dbReference>
<reference evidence="11" key="2">
    <citation type="submission" date="2016-05" db="EMBL/GenBank/DDBJ databases">
        <authorList>
            <person name="Lavstsen T."/>
            <person name="Jespersen J.S."/>
        </authorList>
    </citation>
    <scope>NUCLEOTIDE SEQUENCE</scope>
    <source>
        <tissue evidence="11">Brain</tissue>
    </source>
</reference>
<dbReference type="Proteomes" id="UP000822369">
    <property type="component" value="Chromosome 7"/>
</dbReference>
<dbReference type="SMART" id="SM00320">
    <property type="entry name" value="WD40"/>
    <property type="match status" value="5"/>
</dbReference>
<comment type="subcellular location">
    <subcellularLocation>
        <location evidence="1">Nucleus</location>
        <location evidence="1">Nucleolus</location>
    </subcellularLocation>
</comment>
<name>A0A1A8AZP6_NOTFU</name>
<reference evidence="11" key="3">
    <citation type="submission" date="2016-06" db="EMBL/GenBank/DDBJ databases">
        <title>The genome of a short-lived fish provides insights into sex chromosome evolution and the genetic control of aging.</title>
        <authorList>
            <person name="Reichwald K."/>
            <person name="Felder M."/>
            <person name="Petzold A."/>
            <person name="Koch P."/>
            <person name="Groth M."/>
            <person name="Platzer M."/>
        </authorList>
    </citation>
    <scope>NUCLEOTIDE SEQUENCE</scope>
    <source>
        <tissue evidence="11">Brain</tissue>
    </source>
</reference>
<feature type="region of interest" description="Disordered" evidence="9">
    <location>
        <begin position="323"/>
        <end position="376"/>
    </location>
</feature>
<comment type="subunit">
    <text evidence="7">Isoform 1 interacts (through WDR repeats) with NVL; the interaction is independent of RNA or pre-60S ribosome particles. Isoform 2 does not interact with NVL. Interacts with MTREX; the interaction dissociation in a late stage of rRNA synthesis is required for appropriate maturation of pre-60S particles and depends on the ATPase activity of NVL.</text>
</comment>
<dbReference type="Ensembl" id="ENSNFUT00015001629.1">
    <property type="protein sequence ID" value="ENSNFUP00015001509.1"/>
    <property type="gene ID" value="ENSNFUG00015000866.1"/>
</dbReference>
<dbReference type="KEGG" id="nfu:107379878"/>
<evidence type="ECO:0000313" key="12">
    <source>
        <dbReference type="Ensembl" id="ENSNFUP00015001509.1"/>
    </source>
</evidence>
<proteinExistence type="predicted"/>
<feature type="compositionally biased region" description="Acidic residues" evidence="9">
    <location>
        <begin position="330"/>
        <end position="347"/>
    </location>
</feature>
<evidence type="ECO:0000256" key="6">
    <source>
        <dbReference type="ARBA" id="ARBA00023242"/>
    </source>
</evidence>
<evidence type="ECO:0000256" key="8">
    <source>
        <dbReference type="ARBA" id="ARBA00070569"/>
    </source>
</evidence>
<organism evidence="11">
    <name type="scientific">Nothobranchius furzeri</name>
    <name type="common">Turquoise killifish</name>
    <dbReference type="NCBI Taxonomy" id="105023"/>
    <lineage>
        <taxon>Eukaryota</taxon>
        <taxon>Metazoa</taxon>
        <taxon>Chordata</taxon>
        <taxon>Craniata</taxon>
        <taxon>Vertebrata</taxon>
        <taxon>Euteleostomi</taxon>
        <taxon>Actinopterygii</taxon>
        <taxon>Neopterygii</taxon>
        <taxon>Teleostei</taxon>
        <taxon>Neoteleostei</taxon>
        <taxon>Acanthomorphata</taxon>
        <taxon>Ovalentaria</taxon>
        <taxon>Atherinomorphae</taxon>
        <taxon>Cyprinodontiformes</taxon>
        <taxon>Nothobranchiidae</taxon>
        <taxon>Nothobranchius</taxon>
    </lineage>
</organism>
<evidence type="ECO:0000256" key="7">
    <source>
        <dbReference type="ARBA" id="ARBA00065913"/>
    </source>
</evidence>
<evidence type="ECO:0000256" key="2">
    <source>
        <dbReference type="ARBA" id="ARBA00022481"/>
    </source>
</evidence>
<dbReference type="GeneTree" id="ENSGT00390000015119"/>
<dbReference type="GO" id="GO:0030687">
    <property type="term" value="C:preribosome, large subunit precursor"/>
    <property type="evidence" value="ECO:0007669"/>
    <property type="project" value="TreeGrafter"/>
</dbReference>
<dbReference type="FunFam" id="2.130.10.10:FF:000287">
    <property type="entry name" value="WD repeat-containing protein 74"/>
    <property type="match status" value="1"/>
</dbReference>
<evidence type="ECO:0000256" key="4">
    <source>
        <dbReference type="ARBA" id="ARBA00022574"/>
    </source>
</evidence>
<evidence type="ECO:0000256" key="1">
    <source>
        <dbReference type="ARBA" id="ARBA00004604"/>
    </source>
</evidence>
<dbReference type="InterPro" id="IPR037379">
    <property type="entry name" value="WDR74/Nsa1"/>
</dbReference>
<dbReference type="Pfam" id="PF00400">
    <property type="entry name" value="WD40"/>
    <property type="match status" value="1"/>
</dbReference>
<gene>
    <name evidence="11" type="primary">WDR74</name>
    <name evidence="10 12" type="synonym">wdr74</name>
    <name evidence="10" type="ORF">G4P62_006025</name>
</gene>
<keyword evidence="2" id="KW-0488">Methylation</keyword>
<protein>
    <recommendedName>
        <fullName evidence="8">WD repeat-containing protein 74</fullName>
    </recommendedName>
</protein>
<dbReference type="Proteomes" id="UP000694548">
    <property type="component" value="Chromosome sgr06"/>
</dbReference>
<dbReference type="InterPro" id="IPR015943">
    <property type="entry name" value="WD40/YVTN_repeat-like_dom_sf"/>
</dbReference>
<sequence length="376" mass="41805">MGEQSRLCSVWLGSETGILKGVSLSHKQAFNFSNTRQLSRDQEIRALCWGDPTETELLLGIVDGTVRTFSTEKGIFTEVRRCGDPEEGCFSGLAVLSGSGSTLLTCVDSGKVRVWREDSSEPVTQIDAGKNVCKMRQSPVQPNRVATGGKENGLKMWDLERPEKPVFTAKNLRDDYLDLRRPHWVRDIAFIPDSEKVVTCTGFHQVHVFDPSSPQRRPVLEAEYGEYPLTALSLPSSGTSVVVGNTQGQMALLDLRKGLVRGCMKGLSGGVRALQCHASQPLVASCGLDRFLRIHSLEDRKLLHKVYLKSRLNCVLLSSRELQGEGEGPTGEEEVKEEEDAEDEVWDSMERVEEKVKRKAIGDEEEKEKKKKKGTD</sequence>
<dbReference type="OMA" id="KNVCRMR"/>
<keyword evidence="13" id="KW-1185">Reference proteome</keyword>
<dbReference type="Bgee" id="ENSNFUG00015000866">
    <property type="expression patterns" value="Expressed in liver and 2 other cell types or tissues"/>
</dbReference>
<keyword evidence="3" id="KW-0597">Phosphoprotein</keyword>
<dbReference type="GO" id="GO:0005730">
    <property type="term" value="C:nucleolus"/>
    <property type="evidence" value="ECO:0007669"/>
    <property type="project" value="UniProtKB-SubCell"/>
</dbReference>
<dbReference type="SUPFAM" id="SSF50978">
    <property type="entry name" value="WD40 repeat-like"/>
    <property type="match status" value="1"/>
</dbReference>
<evidence type="ECO:0000256" key="3">
    <source>
        <dbReference type="ARBA" id="ARBA00022553"/>
    </source>
</evidence>
<evidence type="ECO:0000313" key="13">
    <source>
        <dbReference type="Proteomes" id="UP000694548"/>
    </source>
</evidence>
<evidence type="ECO:0000313" key="10">
    <source>
        <dbReference type="EMBL" id="KAF7218357.1"/>
    </source>
</evidence>
<accession>A0A1A8AZP6</accession>
<reference evidence="12" key="1">
    <citation type="submission" date="2014-08" db="EMBL/GenBank/DDBJ databases">
        <authorList>
            <person name="Senf B."/>
            <person name="Petzold A."/>
            <person name="Downie B.R."/>
            <person name="Koch P."/>
            <person name="Platzer M."/>
        </authorList>
    </citation>
    <scope>NUCLEOTIDE SEQUENCE [LARGE SCALE GENOMIC DNA]</scope>
    <source>
        <strain evidence="12">GRZ</strain>
    </source>
</reference>
<evidence type="ECO:0000256" key="5">
    <source>
        <dbReference type="ARBA" id="ARBA00022737"/>
    </source>
</evidence>
<dbReference type="OrthoDB" id="18388at2759"/>
<dbReference type="InterPro" id="IPR001680">
    <property type="entry name" value="WD40_rpt"/>
</dbReference>
<dbReference type="AlphaFoldDB" id="A0A1A8AZP6"/>
<dbReference type="RefSeq" id="XP_015806320.1">
    <property type="nucleotide sequence ID" value="XM_015950834.3"/>
</dbReference>
<feature type="compositionally biased region" description="Basic and acidic residues" evidence="9">
    <location>
        <begin position="348"/>
        <end position="362"/>
    </location>
</feature>
<dbReference type="GO" id="GO:0042273">
    <property type="term" value="P:ribosomal large subunit biogenesis"/>
    <property type="evidence" value="ECO:0007669"/>
    <property type="project" value="InterPro"/>
</dbReference>
<dbReference type="InterPro" id="IPR036322">
    <property type="entry name" value="WD40_repeat_dom_sf"/>
</dbReference>
<reference evidence="12" key="5">
    <citation type="submission" date="2025-05" db="UniProtKB">
        <authorList>
            <consortium name="Ensembl"/>
        </authorList>
    </citation>
    <scope>IDENTIFICATION</scope>
</reference>
<dbReference type="FunFam" id="2.130.10.10:FF:000214">
    <property type="entry name" value="WD repeat-containing protein 74"/>
    <property type="match status" value="1"/>
</dbReference>
<dbReference type="Gene3D" id="2.130.10.10">
    <property type="entry name" value="YVTN repeat-like/Quinoprotein amine dehydrogenase"/>
    <property type="match status" value="2"/>
</dbReference>
<keyword evidence="5" id="KW-0677">Repeat</keyword>
<dbReference type="EMBL" id="HADY01021999">
    <property type="protein sequence ID" value="SBP60484.1"/>
    <property type="molecule type" value="Transcribed_RNA"/>
</dbReference>
<reference evidence="10" key="4">
    <citation type="submission" date="2020-03" db="EMBL/GenBank/DDBJ databases">
        <title>Intra-Species Differences in Population Size shape Life History and Genome Evolution.</title>
        <authorList>
            <person name="Willemsen D."/>
            <person name="Cui R."/>
            <person name="Valenzano D.R."/>
        </authorList>
    </citation>
    <scope>NUCLEOTIDE SEQUENCE</scope>
    <source>
        <strain evidence="10">GRZ</strain>
        <tissue evidence="10">Whole</tissue>
    </source>
</reference>
<dbReference type="CTD" id="54663"/>
<evidence type="ECO:0000256" key="9">
    <source>
        <dbReference type="SAM" id="MobiDB-lite"/>
    </source>
</evidence>
<keyword evidence="4" id="KW-0853">WD repeat</keyword>
<dbReference type="PANTHER" id="PTHR16038">
    <property type="entry name" value="NOP SEVEN ASSOCIATED PROTEIN 1"/>
    <property type="match status" value="1"/>
</dbReference>
<dbReference type="CDD" id="cd22857">
    <property type="entry name" value="WDR74"/>
    <property type="match status" value="1"/>
</dbReference>
<evidence type="ECO:0000313" key="11">
    <source>
        <dbReference type="EMBL" id="SBP60484.1"/>
    </source>
</evidence>
<keyword evidence="6" id="KW-0539">Nucleus</keyword>